<dbReference type="SUPFAM" id="SSF56935">
    <property type="entry name" value="Porins"/>
    <property type="match status" value="1"/>
</dbReference>
<dbReference type="InterPro" id="IPR050298">
    <property type="entry name" value="Gram-neg_bact_OMP"/>
</dbReference>
<feature type="domain" description="Porin" evidence="11">
    <location>
        <begin position="45"/>
        <end position="360"/>
    </location>
</feature>
<dbReference type="AlphaFoldDB" id="A0A110B745"/>
<dbReference type="Pfam" id="PF13609">
    <property type="entry name" value="Porin_4"/>
    <property type="match status" value="1"/>
</dbReference>
<gene>
    <name evidence="12" type="ORF">HH1059_11610</name>
</gene>
<comment type="subunit">
    <text evidence="2">Homotrimer.</text>
</comment>
<dbReference type="InterPro" id="IPR033900">
    <property type="entry name" value="Gram_neg_porin_domain"/>
</dbReference>
<evidence type="ECO:0000313" key="13">
    <source>
        <dbReference type="Proteomes" id="UP000218890"/>
    </source>
</evidence>
<dbReference type="Proteomes" id="UP000218890">
    <property type="component" value="Chromosome"/>
</dbReference>
<evidence type="ECO:0000256" key="1">
    <source>
        <dbReference type="ARBA" id="ARBA00004571"/>
    </source>
</evidence>
<proteinExistence type="predicted"/>
<dbReference type="InterPro" id="IPR023614">
    <property type="entry name" value="Porin_dom_sf"/>
</dbReference>
<keyword evidence="3" id="KW-0813">Transport</keyword>
<organism evidence="12 13">
    <name type="scientific">Halorhodospira halochloris</name>
    <name type="common">Ectothiorhodospira halochloris</name>
    <dbReference type="NCBI Taxonomy" id="1052"/>
    <lineage>
        <taxon>Bacteria</taxon>
        <taxon>Pseudomonadati</taxon>
        <taxon>Pseudomonadota</taxon>
        <taxon>Gammaproteobacteria</taxon>
        <taxon>Chromatiales</taxon>
        <taxon>Ectothiorhodospiraceae</taxon>
        <taxon>Halorhodospira</taxon>
    </lineage>
</organism>
<keyword evidence="8" id="KW-0626">Porin</keyword>
<dbReference type="Gene3D" id="2.40.160.10">
    <property type="entry name" value="Porin"/>
    <property type="match status" value="1"/>
</dbReference>
<keyword evidence="4" id="KW-1134">Transmembrane beta strand</keyword>
<evidence type="ECO:0000256" key="9">
    <source>
        <dbReference type="ARBA" id="ARBA00023136"/>
    </source>
</evidence>
<dbReference type="PANTHER" id="PTHR34501">
    <property type="entry name" value="PROTEIN YDDL-RELATED"/>
    <property type="match status" value="1"/>
</dbReference>
<reference evidence="12" key="1">
    <citation type="submission" date="2016-02" db="EMBL/GenBank/DDBJ databases">
        <title>Halorhodospira halochloris DSM-1059 complete genome, version 2.</title>
        <authorList>
            <person name="Tsukatani Y."/>
        </authorList>
    </citation>
    <scope>NUCLEOTIDE SEQUENCE</scope>
    <source>
        <strain evidence="12">DSM 1059</strain>
    </source>
</reference>
<dbReference type="PANTHER" id="PTHR34501:SF9">
    <property type="entry name" value="MAJOR OUTER MEMBRANE PROTEIN P.IA"/>
    <property type="match status" value="1"/>
</dbReference>
<evidence type="ECO:0000313" key="12">
    <source>
        <dbReference type="EMBL" id="BAU57853.2"/>
    </source>
</evidence>
<dbReference type="GO" id="GO:0009279">
    <property type="term" value="C:cell outer membrane"/>
    <property type="evidence" value="ECO:0007669"/>
    <property type="project" value="UniProtKB-SubCell"/>
</dbReference>
<name>A0A110B745_HALHR</name>
<keyword evidence="7" id="KW-0406">Ion transport</keyword>
<keyword evidence="13" id="KW-1185">Reference proteome</keyword>
<evidence type="ECO:0000256" key="7">
    <source>
        <dbReference type="ARBA" id="ARBA00023065"/>
    </source>
</evidence>
<comment type="subcellular location">
    <subcellularLocation>
        <location evidence="1">Cell outer membrane</location>
        <topology evidence="1">Multi-pass membrane protein</topology>
    </subcellularLocation>
</comment>
<evidence type="ECO:0000256" key="8">
    <source>
        <dbReference type="ARBA" id="ARBA00023114"/>
    </source>
</evidence>
<evidence type="ECO:0000256" key="10">
    <source>
        <dbReference type="ARBA" id="ARBA00023237"/>
    </source>
</evidence>
<dbReference type="RefSeq" id="WP_162549383.1">
    <property type="nucleotide sequence ID" value="NZ_AP017372.2"/>
</dbReference>
<keyword evidence="5" id="KW-0812">Transmembrane</keyword>
<dbReference type="GO" id="GO:0006811">
    <property type="term" value="P:monoatomic ion transport"/>
    <property type="evidence" value="ECO:0007669"/>
    <property type="project" value="UniProtKB-KW"/>
</dbReference>
<evidence type="ECO:0000259" key="11">
    <source>
        <dbReference type="Pfam" id="PF13609"/>
    </source>
</evidence>
<dbReference type="GO" id="GO:0015288">
    <property type="term" value="F:porin activity"/>
    <property type="evidence" value="ECO:0007669"/>
    <property type="project" value="UniProtKB-KW"/>
</dbReference>
<accession>A0A110B745</accession>
<dbReference type="GO" id="GO:0046930">
    <property type="term" value="C:pore complex"/>
    <property type="evidence" value="ECO:0007669"/>
    <property type="project" value="UniProtKB-KW"/>
</dbReference>
<protein>
    <submittedName>
        <fullName evidence="12">Porin</fullName>
    </submittedName>
</protein>
<evidence type="ECO:0000256" key="6">
    <source>
        <dbReference type="ARBA" id="ARBA00022729"/>
    </source>
</evidence>
<dbReference type="EMBL" id="AP017372">
    <property type="protein sequence ID" value="BAU57853.2"/>
    <property type="molecule type" value="Genomic_DNA"/>
</dbReference>
<keyword evidence="6" id="KW-0732">Signal</keyword>
<keyword evidence="9" id="KW-0472">Membrane</keyword>
<sequence length="403" mass="44793">MAARGYFEVPATVSRATRPQRQRSWSVDGRLLGPAALLIASLSYPSAVLSEDDSPDIEVYGRANVSVDYYHGGDEYSAFDLASNSSRIGIQAEHTLDTGLKLLGEVEQWIDFNRGRGADWASRSAFLGLEDEWGTIKLGYMNTVLKDLRGDTDLFSGQMGDTRNVLRGPHNPHLDGRMRSGIRYISPEQQGWGVELQYSFDTEDRDSDEETPADDNDFNSYSALLRYVGERFWLALGHERYYGSEGDTLDDRRSGEGYRLGVKLEASENLTLYALAQITQDSFPYFDNNNDDPEGYVDALGGGLGVKYNLAEDLELRGQYYAIDADRSGYGARMGALGIVFHADERTRLYTTFANINNKSNSCLAPWVHGRTAGPDREAMEDASPADRGCTTWALSSGVRFDF</sequence>
<dbReference type="PRINTS" id="PR00184">
    <property type="entry name" value="NEISSPPORIN"/>
</dbReference>
<evidence type="ECO:0000256" key="4">
    <source>
        <dbReference type="ARBA" id="ARBA00022452"/>
    </source>
</evidence>
<keyword evidence="10" id="KW-0998">Cell outer membrane</keyword>
<evidence type="ECO:0000256" key="2">
    <source>
        <dbReference type="ARBA" id="ARBA00011233"/>
    </source>
</evidence>
<dbReference type="KEGG" id="hhk:HH1059_11610"/>
<dbReference type="CDD" id="cd00342">
    <property type="entry name" value="gram_neg_porins"/>
    <property type="match status" value="1"/>
</dbReference>
<evidence type="ECO:0000256" key="3">
    <source>
        <dbReference type="ARBA" id="ARBA00022448"/>
    </source>
</evidence>
<dbReference type="InterPro" id="IPR002299">
    <property type="entry name" value="Porin_Neis"/>
</dbReference>
<evidence type="ECO:0000256" key="5">
    <source>
        <dbReference type="ARBA" id="ARBA00022692"/>
    </source>
</evidence>